<comment type="caution">
    <text evidence="1">The sequence shown here is derived from an EMBL/GenBank/DDBJ whole genome shotgun (WGS) entry which is preliminary data.</text>
</comment>
<protein>
    <submittedName>
        <fullName evidence="1">Uncharacterized protein</fullName>
    </submittedName>
</protein>
<reference evidence="1" key="1">
    <citation type="journal article" date="2015" name="Nature">
        <title>Complex archaea that bridge the gap between prokaryotes and eukaryotes.</title>
        <authorList>
            <person name="Spang A."/>
            <person name="Saw J.H."/>
            <person name="Jorgensen S.L."/>
            <person name="Zaremba-Niedzwiedzka K."/>
            <person name="Martijn J."/>
            <person name="Lind A.E."/>
            <person name="van Eijk R."/>
            <person name="Schleper C."/>
            <person name="Guy L."/>
            <person name="Ettema T.J."/>
        </authorList>
    </citation>
    <scope>NUCLEOTIDE SEQUENCE</scope>
</reference>
<proteinExistence type="predicted"/>
<dbReference type="AlphaFoldDB" id="A0A0F9HG49"/>
<organism evidence="1">
    <name type="scientific">marine sediment metagenome</name>
    <dbReference type="NCBI Taxonomy" id="412755"/>
    <lineage>
        <taxon>unclassified sequences</taxon>
        <taxon>metagenomes</taxon>
        <taxon>ecological metagenomes</taxon>
    </lineage>
</organism>
<gene>
    <name evidence="1" type="ORF">LCGC14_1709890</name>
</gene>
<sequence length="116" mass="12803">MKYEVPIPGRVRVAAMPATVRWGGEADAELLEKEFHGMYGGNRAGGRRIILDSQQNDSQFSGTFLHELLEYISAVHTGQSISHRTIVTFAVGLHQIFEGMGLRFVKGATTAKEARQ</sequence>
<name>A0A0F9HG49_9ZZZZ</name>
<dbReference type="EMBL" id="LAZR01015234">
    <property type="protein sequence ID" value="KKM14067.1"/>
    <property type="molecule type" value="Genomic_DNA"/>
</dbReference>
<accession>A0A0F9HG49</accession>
<evidence type="ECO:0000313" key="1">
    <source>
        <dbReference type="EMBL" id="KKM14067.1"/>
    </source>
</evidence>